<evidence type="ECO:0000313" key="5">
    <source>
        <dbReference type="EMBL" id="HJB80988.1"/>
    </source>
</evidence>
<evidence type="ECO:0000256" key="2">
    <source>
        <dbReference type="ARBA" id="ARBA00023125"/>
    </source>
</evidence>
<evidence type="ECO:0000259" key="4">
    <source>
        <dbReference type="PROSITE" id="PS50932"/>
    </source>
</evidence>
<keyword evidence="2" id="KW-0238">DNA-binding</keyword>
<dbReference type="PROSITE" id="PS50932">
    <property type="entry name" value="HTH_LACI_2"/>
    <property type="match status" value="1"/>
</dbReference>
<dbReference type="CDD" id="cd01392">
    <property type="entry name" value="HTH_LacI"/>
    <property type="match status" value="1"/>
</dbReference>
<dbReference type="PANTHER" id="PTHR30146:SF109">
    <property type="entry name" value="HTH-TYPE TRANSCRIPTIONAL REGULATOR GALS"/>
    <property type="match status" value="1"/>
</dbReference>
<evidence type="ECO:0000256" key="3">
    <source>
        <dbReference type="ARBA" id="ARBA00023163"/>
    </source>
</evidence>
<dbReference type="CDD" id="cd06267">
    <property type="entry name" value="PBP1_LacI_sugar_binding-like"/>
    <property type="match status" value="1"/>
</dbReference>
<dbReference type="Pfam" id="PF13377">
    <property type="entry name" value="Peripla_BP_3"/>
    <property type="match status" value="1"/>
</dbReference>
<dbReference type="GO" id="GO:0000976">
    <property type="term" value="F:transcription cis-regulatory region binding"/>
    <property type="evidence" value="ECO:0007669"/>
    <property type="project" value="TreeGrafter"/>
</dbReference>
<reference evidence="5" key="1">
    <citation type="journal article" date="2021" name="PeerJ">
        <title>Extensive microbial diversity within the chicken gut microbiome revealed by metagenomics and culture.</title>
        <authorList>
            <person name="Gilroy R."/>
            <person name="Ravi A."/>
            <person name="Getino M."/>
            <person name="Pursley I."/>
            <person name="Horton D.L."/>
            <person name="Alikhan N.F."/>
            <person name="Baker D."/>
            <person name="Gharbi K."/>
            <person name="Hall N."/>
            <person name="Watson M."/>
            <person name="Adriaenssens E.M."/>
            <person name="Foster-Nyarko E."/>
            <person name="Jarju S."/>
            <person name="Secka A."/>
            <person name="Antonio M."/>
            <person name="Oren A."/>
            <person name="Chaudhuri R.R."/>
            <person name="La Ragione R."/>
            <person name="Hildebrand F."/>
            <person name="Pallen M.J."/>
        </authorList>
    </citation>
    <scope>NUCLEOTIDE SEQUENCE</scope>
    <source>
        <strain evidence="5">CHK192-8294</strain>
    </source>
</reference>
<dbReference type="GO" id="GO:0003700">
    <property type="term" value="F:DNA-binding transcription factor activity"/>
    <property type="evidence" value="ECO:0007669"/>
    <property type="project" value="TreeGrafter"/>
</dbReference>
<reference evidence="5" key="2">
    <citation type="submission" date="2021-04" db="EMBL/GenBank/DDBJ databases">
        <authorList>
            <person name="Gilroy R."/>
        </authorList>
    </citation>
    <scope>NUCLEOTIDE SEQUENCE</scope>
    <source>
        <strain evidence="5">CHK192-8294</strain>
    </source>
</reference>
<dbReference type="InterPro" id="IPR010982">
    <property type="entry name" value="Lambda_DNA-bd_dom_sf"/>
</dbReference>
<dbReference type="Gene3D" id="3.40.50.2300">
    <property type="match status" value="2"/>
</dbReference>
<gene>
    <name evidence="5" type="ORF">H9712_08380</name>
</gene>
<dbReference type="Gene3D" id="1.10.260.40">
    <property type="entry name" value="lambda repressor-like DNA-binding domains"/>
    <property type="match status" value="1"/>
</dbReference>
<name>A0A9D2SAW9_9FIRM</name>
<dbReference type="SUPFAM" id="SSF47413">
    <property type="entry name" value="lambda repressor-like DNA-binding domains"/>
    <property type="match status" value="1"/>
</dbReference>
<dbReference type="InterPro" id="IPR028082">
    <property type="entry name" value="Peripla_BP_I"/>
</dbReference>
<proteinExistence type="predicted"/>
<dbReference type="PANTHER" id="PTHR30146">
    <property type="entry name" value="LACI-RELATED TRANSCRIPTIONAL REPRESSOR"/>
    <property type="match status" value="1"/>
</dbReference>
<dbReference type="SUPFAM" id="SSF53822">
    <property type="entry name" value="Periplasmic binding protein-like I"/>
    <property type="match status" value="1"/>
</dbReference>
<accession>A0A9D2SAW9</accession>
<dbReference type="Pfam" id="PF00356">
    <property type="entry name" value="LacI"/>
    <property type="match status" value="1"/>
</dbReference>
<dbReference type="Proteomes" id="UP000823921">
    <property type="component" value="Unassembled WGS sequence"/>
</dbReference>
<keyword evidence="1" id="KW-0805">Transcription regulation</keyword>
<keyword evidence="3" id="KW-0804">Transcription</keyword>
<protein>
    <submittedName>
        <fullName evidence="5">LacI family transcriptional regulator</fullName>
    </submittedName>
</protein>
<evidence type="ECO:0000313" key="6">
    <source>
        <dbReference type="Proteomes" id="UP000823921"/>
    </source>
</evidence>
<dbReference type="SMART" id="SM00354">
    <property type="entry name" value="HTH_LACI"/>
    <property type="match status" value="1"/>
</dbReference>
<organism evidence="5 6">
    <name type="scientific">Candidatus Flavonifractor intestinigallinarum</name>
    <dbReference type="NCBI Taxonomy" id="2838586"/>
    <lineage>
        <taxon>Bacteria</taxon>
        <taxon>Bacillati</taxon>
        <taxon>Bacillota</taxon>
        <taxon>Clostridia</taxon>
        <taxon>Eubacteriales</taxon>
        <taxon>Oscillospiraceae</taxon>
        <taxon>Flavonifractor</taxon>
    </lineage>
</organism>
<dbReference type="InterPro" id="IPR046335">
    <property type="entry name" value="LacI/GalR-like_sensor"/>
</dbReference>
<dbReference type="EMBL" id="DWXO01000079">
    <property type="protein sequence ID" value="HJB80988.1"/>
    <property type="molecule type" value="Genomic_DNA"/>
</dbReference>
<sequence length="335" mass="36791">MTIKDIAKLSGYAVGTVSRVLNNRPDVSEEARAKVMAVVEAHHFTRNSNAKHLKQQASSGVALIVKGTQNMLFADLVERIQTLIRDSGYPSLIYYIDEDDDEIDQAIRVCRERRPMGILFLGSNLSLFRAGFHSITIPCVLVTNSAAGLDQPNLSSVSTDDTDGARRAVERLMELGHRTIGILGGRAEQSDAAQARLEGVRQAFADRGLVLDEASQYETARFDLSGGYAAMERLLDKLPGMTAVFAMSDVQALGAMRALHDRGLRVPEDISILGYDGIVLGRYAVPRLTTVRQDAQRLAERSVDLLIHQIQDGAKPAHELIPYTFLEGESVKERT</sequence>
<feature type="domain" description="HTH lacI-type" evidence="4">
    <location>
        <begin position="1"/>
        <end position="55"/>
    </location>
</feature>
<evidence type="ECO:0000256" key="1">
    <source>
        <dbReference type="ARBA" id="ARBA00023015"/>
    </source>
</evidence>
<comment type="caution">
    <text evidence="5">The sequence shown here is derived from an EMBL/GenBank/DDBJ whole genome shotgun (WGS) entry which is preliminary data.</text>
</comment>
<dbReference type="InterPro" id="IPR000843">
    <property type="entry name" value="HTH_LacI"/>
</dbReference>
<dbReference type="AlphaFoldDB" id="A0A9D2SAW9"/>